<dbReference type="SMART" id="SM00869">
    <property type="entry name" value="Autotransporter"/>
    <property type="match status" value="1"/>
</dbReference>
<evidence type="ECO:0000259" key="2">
    <source>
        <dbReference type="PROSITE" id="PS51208"/>
    </source>
</evidence>
<keyword evidence="1" id="KW-0732">Signal</keyword>
<dbReference type="NCBIfam" id="TIGR02601">
    <property type="entry name" value="autotrns_rpt"/>
    <property type="match status" value="5"/>
</dbReference>
<sequence length="1733" mass="175531">MGTGTSSNPNVMNIAGTVQGAGIGTGPYNTGPNVIEFGGNTIVNIKSTGRIVQTGGANNGETFNPTGGNNTINNYGSIETTTSSAIWFEGSDTSTAGYGNTINNYGTIRAGTQGTGTVVGNSGNGRIVFTDNKGAVVKGNIALSTTGSYVNLVTLYNGSTVTGSIGGGGSGAILTLTGDDATDTLNNTVTGFSTVNKNGSGTWIVGAPSRLSGLASNVTVNVNAGTLVFAGNESSSQTKATIASGATLQLGEGGTSGWIDYVTANNGTLAFNRSDTVTHATNIAGTGNVTQIGAGTTILTANNGYTGTTTISSGTLQLGNGNTTGRIADSSAIHNNGTLAVNHSDTVSIAQAIDGSGAFTQSGTGTTTLTGANSYSGATTISRGTLALSGSGTVESSSGVHNNGTLDISEVTTSSPSIKALDGTGNTILGQKTLTLTNANSTFGNNYAGVMSGTGGLIIAAGTQTLSGQNTYTGTTNVAQKVNLTLSGRIAGALSNVGTTDVKGGAVGGATDNTGTLTAENGTFQAITNSGTAKLSNSQTGDITNTGTLTLDGTTSSGNVTLQSGSFTVTSNNASVNAINENGNGTLNGTLTLRNATGTYTGVFSGVGGLAIAGGAQLLTGNNSYTGATSIGSGARLTLGDGGTTGFIGNTASIANDGELTINHSDKVTLRGAISGAGRLNQVGSGTTILSGNNSYTGGTTVASGILQVDGDQSGATGDMNVQSGAQLHGRGIIGGNVTIADNATLSPGEGTSSVDTLKINGNLNLAYNSVQNWNLGQANAEGGQNNDLVAVKGDLVFSGTINVTGPNKGSEPLGQGIYRIYTYEGSLSGAVPTASYRATANGAGEAIGPNGRLGSVETDPGTTMLLQTSIDHQINLVVSDNVLTFWDGGDTVSPGPGGMEGNNVVNGGTGTWTTDNANWTDVNGGRDGAWTQGTFALFAAQAGTVTVRNTTHDGTASDVLTRGMQFANNDGGVYKVTGDDLYATTANTTIRVGDGTRKGASITAVLDTVIDDSRVNNGTNLVKSDAGTLILTKDQNYRGETLISGGTLQMGDGGTSGRITRSAVIHNNGKLVVNFSDDLALTQFIDGKGSVAQMGTGKTTLNDRNNYAGGTAVTHGTLQGTASSFGAGGIDVSQDGHLIIDQQRSALLANALSGAGRLTKTGAGDISINRDNAGFTGQVDVQKGGLGINGNMAQARFNVQDGGTLSGAGTVGATQIAQGGVIAPGNAGAIGTLTIKDNLTTARGTLFRAEGNGQSSGTTITDDGKTYSGLNSDRVKVDGNVSLSGGLVNFNVVRGSVLKARNAYTILEATGSLSGQFDRLESNISEQYLFLKPSLFYVGNLVGIKLDGSGVSFAAVSHAQNGIAIGRALDKLPETSPLALAFTGLNQNDARDALNAVSGEIHASIVTALMEDAYQARETVAERLASAECEGAFSSASMQTATLKSDAPDPRCYRDRAVLWHQAYGSLGRNFGNENVATMNHTTAGFMMGADAPIFETARIGALFGYSNSSFHISNGRASSGHSNNLMIGGYGGNHWGPVNLRLGATYSWNLLGTNRTILFNGYQGSRLSAGYLSGTAQAFGEVGYRIRRRRTIFEPFAGISYVNVHNGSFREHYGPEAVNGRAATAGVTFSTFGLRSSATYHVGHAIIMPRLMIGYRHSFGPLTPHASLNFATSSDAHMSVMGTPLASDVAVVDAGISLKVTDRIDVGLFYLGQYGVQAIDSGIRGNLVIKF</sequence>
<dbReference type="InterPro" id="IPR005546">
    <property type="entry name" value="Autotransporte_beta"/>
</dbReference>
<dbReference type="Pfam" id="PF12951">
    <property type="entry name" value="PATR"/>
    <property type="match status" value="7"/>
</dbReference>
<name>A0ABU7U164_9PROT</name>
<dbReference type="InterPro" id="IPR012332">
    <property type="entry name" value="Autotransporter_pectin_lyase_C"/>
</dbReference>
<keyword evidence="4" id="KW-1185">Reference proteome</keyword>
<organism evidence="3 4">
    <name type="scientific">Sorlinia euscelidii</name>
    <dbReference type="NCBI Taxonomy" id="3081148"/>
    <lineage>
        <taxon>Bacteria</taxon>
        <taxon>Pseudomonadati</taxon>
        <taxon>Pseudomonadota</taxon>
        <taxon>Alphaproteobacteria</taxon>
        <taxon>Acetobacterales</taxon>
        <taxon>Acetobacteraceae</taxon>
        <taxon>Sorlinia</taxon>
    </lineage>
</organism>
<dbReference type="EMBL" id="JAWJZY010000002">
    <property type="protein sequence ID" value="MEE8658210.1"/>
    <property type="molecule type" value="Genomic_DNA"/>
</dbReference>
<evidence type="ECO:0000313" key="3">
    <source>
        <dbReference type="EMBL" id="MEE8658210.1"/>
    </source>
</evidence>
<dbReference type="Proteomes" id="UP001312908">
    <property type="component" value="Unassembled WGS sequence"/>
</dbReference>
<dbReference type="Gene3D" id="2.40.128.130">
    <property type="entry name" value="Autotransporter beta-domain"/>
    <property type="match status" value="1"/>
</dbReference>
<dbReference type="SUPFAM" id="SSF51126">
    <property type="entry name" value="Pectin lyase-like"/>
    <property type="match status" value="4"/>
</dbReference>
<evidence type="ECO:0000256" key="1">
    <source>
        <dbReference type="ARBA" id="ARBA00022729"/>
    </source>
</evidence>
<dbReference type="Gene3D" id="2.160.20.20">
    <property type="match status" value="1"/>
</dbReference>
<dbReference type="InterPro" id="IPR013425">
    <property type="entry name" value="Autotrns_rpt"/>
</dbReference>
<dbReference type="InterPro" id="IPR011050">
    <property type="entry name" value="Pectin_lyase_fold/virulence"/>
</dbReference>
<dbReference type="InterPro" id="IPR036709">
    <property type="entry name" value="Autotransporte_beta_dom_sf"/>
</dbReference>
<protein>
    <recommendedName>
        <fullName evidence="2">Autotransporter domain-containing protein</fullName>
    </recommendedName>
</protein>
<dbReference type="PROSITE" id="PS51208">
    <property type="entry name" value="AUTOTRANSPORTER"/>
    <property type="match status" value="1"/>
</dbReference>
<evidence type="ECO:0000313" key="4">
    <source>
        <dbReference type="Proteomes" id="UP001312908"/>
    </source>
</evidence>
<comment type="caution">
    <text evidence="3">The sequence shown here is derived from an EMBL/GenBank/DDBJ whole genome shotgun (WGS) entry which is preliminary data.</text>
</comment>
<feature type="domain" description="Autotransporter" evidence="2">
    <location>
        <begin position="1453"/>
        <end position="1733"/>
    </location>
</feature>
<dbReference type="Pfam" id="PF03797">
    <property type="entry name" value="Autotransporter"/>
    <property type="match status" value="1"/>
</dbReference>
<proteinExistence type="predicted"/>
<dbReference type="SUPFAM" id="SSF103515">
    <property type="entry name" value="Autotransporter"/>
    <property type="match status" value="1"/>
</dbReference>
<gene>
    <name evidence="3" type="ORF">DOFOFD_04210</name>
</gene>
<accession>A0ABU7U164</accession>
<reference evidence="3 4" key="1">
    <citation type="submission" date="2023-10" db="EMBL/GenBank/DDBJ databases">
        <title>Sorlinia euscelidii gen. nov., sp. nov., an acetic acid bacteria isolated from the gut of Euscelidius variegatus emitter.</title>
        <authorList>
            <person name="Michoud G."/>
            <person name="Marasco R."/>
            <person name="Seferji K."/>
            <person name="Gonella E."/>
            <person name="Garuglieri E."/>
            <person name="Alma A."/>
            <person name="Mapelli F."/>
            <person name="Borin S."/>
            <person name="Daffonchio D."/>
            <person name="Crotti E."/>
        </authorList>
    </citation>
    <scope>NUCLEOTIDE SEQUENCE [LARGE SCALE GENOMIC DNA]</scope>
    <source>
        <strain evidence="3 4">EV16P</strain>
    </source>
</reference>